<sequence>MTSFYNSIKNNFVFSVENKWFSVGFPSNPSWGWNKAEPKTSLYEIGMGHTANTFMLNLVELVHWTPIIPAFLMAQSILNNSDNWTNYFDNDKQRTLLFLLSPIIAFFGGLPGIMMHTYEGWQVAPFDSPLRGEQEDTNVIVSDKNNQWLRIVAYFFIFNMQYIGLQAFSYAVLGPTYFYGYLKFLSVLGFFVGYLGNQDYKATFNFKWGQTAGGSTFPLAWTTLVPFMLSASLNMYAFSDLGGLVYPGYFSVIRSLAPPVLIALGGAIEGLFAETVFDQKIHAFAVILFNAGFWLQLIMITRGGDILSCFHS</sequence>
<dbReference type="EMBL" id="MN740044">
    <property type="protein sequence ID" value="QHT85732.1"/>
    <property type="molecule type" value="Genomic_DNA"/>
</dbReference>
<feature type="transmembrane region" description="Helical" evidence="1">
    <location>
        <begin position="180"/>
        <end position="197"/>
    </location>
</feature>
<reference evidence="2" key="1">
    <citation type="journal article" date="2020" name="Nature">
        <title>Giant virus diversity and host interactions through global metagenomics.</title>
        <authorList>
            <person name="Schulz F."/>
            <person name="Roux S."/>
            <person name="Paez-Espino D."/>
            <person name="Jungbluth S."/>
            <person name="Walsh D.A."/>
            <person name="Denef V.J."/>
            <person name="McMahon K.D."/>
            <person name="Konstantinidis K.T."/>
            <person name="Eloe-Fadrosh E.A."/>
            <person name="Kyrpides N.C."/>
            <person name="Woyke T."/>
        </authorList>
    </citation>
    <scope>NUCLEOTIDE SEQUENCE</scope>
    <source>
        <strain evidence="2">GVMAG-M-3300023184-182</strain>
    </source>
</reference>
<feature type="transmembrane region" description="Helical" evidence="1">
    <location>
        <begin position="280"/>
        <end position="300"/>
    </location>
</feature>
<feature type="transmembrane region" description="Helical" evidence="1">
    <location>
        <begin position="217"/>
        <end position="237"/>
    </location>
</feature>
<keyword evidence="1" id="KW-1133">Transmembrane helix</keyword>
<keyword evidence="1" id="KW-0472">Membrane</keyword>
<evidence type="ECO:0000256" key="1">
    <source>
        <dbReference type="SAM" id="Phobius"/>
    </source>
</evidence>
<accession>A0A6C0HYZ4</accession>
<feature type="transmembrane region" description="Helical" evidence="1">
    <location>
        <begin position="96"/>
        <end position="118"/>
    </location>
</feature>
<feature type="transmembrane region" description="Helical" evidence="1">
    <location>
        <begin position="151"/>
        <end position="173"/>
    </location>
</feature>
<evidence type="ECO:0000313" key="2">
    <source>
        <dbReference type="EMBL" id="QHT85732.1"/>
    </source>
</evidence>
<proteinExistence type="predicted"/>
<name>A0A6C0HYZ4_9ZZZZ</name>
<keyword evidence="1" id="KW-0812">Transmembrane</keyword>
<feature type="transmembrane region" description="Helical" evidence="1">
    <location>
        <begin position="249"/>
        <end position="268"/>
    </location>
</feature>
<dbReference type="AlphaFoldDB" id="A0A6C0HYZ4"/>
<organism evidence="2">
    <name type="scientific">viral metagenome</name>
    <dbReference type="NCBI Taxonomy" id="1070528"/>
    <lineage>
        <taxon>unclassified sequences</taxon>
        <taxon>metagenomes</taxon>
        <taxon>organismal metagenomes</taxon>
    </lineage>
</organism>
<protein>
    <submittedName>
        <fullName evidence="2">Uncharacterized protein</fullName>
    </submittedName>
</protein>